<comment type="caution">
    <text evidence="4">The sequence shown here is derived from an EMBL/GenBank/DDBJ whole genome shotgun (WGS) entry which is preliminary data.</text>
</comment>
<dbReference type="Gene3D" id="3.20.20.100">
    <property type="entry name" value="NADP-dependent oxidoreductase domain"/>
    <property type="match status" value="1"/>
</dbReference>
<dbReference type="SUPFAM" id="SSF51430">
    <property type="entry name" value="NAD(P)-linked oxidoreductase"/>
    <property type="match status" value="1"/>
</dbReference>
<dbReference type="Proteomes" id="UP000759537">
    <property type="component" value="Unassembled WGS sequence"/>
</dbReference>
<dbReference type="InterPro" id="IPR050523">
    <property type="entry name" value="AKR_Detox_Biosynth"/>
</dbReference>
<dbReference type="InterPro" id="IPR023210">
    <property type="entry name" value="NADP_OxRdtase_dom"/>
</dbReference>
<evidence type="ECO:0000313" key="5">
    <source>
        <dbReference type="Proteomes" id="UP000759537"/>
    </source>
</evidence>
<reference evidence="4" key="2">
    <citation type="journal article" date="2020" name="Nat. Commun.">
        <title>Large-scale genome sequencing of mycorrhizal fungi provides insights into the early evolution of symbiotic traits.</title>
        <authorList>
            <person name="Miyauchi S."/>
            <person name="Kiss E."/>
            <person name="Kuo A."/>
            <person name="Drula E."/>
            <person name="Kohler A."/>
            <person name="Sanchez-Garcia M."/>
            <person name="Morin E."/>
            <person name="Andreopoulos B."/>
            <person name="Barry K.W."/>
            <person name="Bonito G."/>
            <person name="Buee M."/>
            <person name="Carver A."/>
            <person name="Chen C."/>
            <person name="Cichocki N."/>
            <person name="Clum A."/>
            <person name="Culley D."/>
            <person name="Crous P.W."/>
            <person name="Fauchery L."/>
            <person name="Girlanda M."/>
            <person name="Hayes R.D."/>
            <person name="Keri Z."/>
            <person name="LaButti K."/>
            <person name="Lipzen A."/>
            <person name="Lombard V."/>
            <person name="Magnuson J."/>
            <person name="Maillard F."/>
            <person name="Murat C."/>
            <person name="Nolan M."/>
            <person name="Ohm R.A."/>
            <person name="Pangilinan J."/>
            <person name="Pereira M.F."/>
            <person name="Perotto S."/>
            <person name="Peter M."/>
            <person name="Pfister S."/>
            <person name="Riley R."/>
            <person name="Sitrit Y."/>
            <person name="Stielow J.B."/>
            <person name="Szollosi G."/>
            <person name="Zifcakova L."/>
            <person name="Stursova M."/>
            <person name="Spatafora J.W."/>
            <person name="Tedersoo L."/>
            <person name="Vaario L.M."/>
            <person name="Yamada A."/>
            <person name="Yan M."/>
            <person name="Wang P."/>
            <person name="Xu J."/>
            <person name="Bruns T."/>
            <person name="Baldrian P."/>
            <person name="Vilgalys R."/>
            <person name="Dunand C."/>
            <person name="Henrissat B."/>
            <person name="Grigoriev I.V."/>
            <person name="Hibbett D."/>
            <person name="Nagy L.G."/>
            <person name="Martin F.M."/>
        </authorList>
    </citation>
    <scope>NUCLEOTIDE SEQUENCE</scope>
    <source>
        <strain evidence="4">Prilba</strain>
    </source>
</reference>
<protein>
    <submittedName>
        <fullName evidence="4">Aldo/keto reductase</fullName>
    </submittedName>
</protein>
<feature type="domain" description="NADP-dependent oxidoreductase" evidence="3">
    <location>
        <begin position="31"/>
        <end position="359"/>
    </location>
</feature>
<proteinExistence type="inferred from homology"/>
<dbReference type="PANTHER" id="PTHR43364:SF2">
    <property type="entry name" value="ARYL-ALCOHOL DEHYDROGENASE AAD10-RELATED"/>
    <property type="match status" value="1"/>
</dbReference>
<evidence type="ECO:0000256" key="1">
    <source>
        <dbReference type="ARBA" id="ARBA00023002"/>
    </source>
</evidence>
<dbReference type="OrthoDB" id="48988at2759"/>
<dbReference type="GO" id="GO:0016491">
    <property type="term" value="F:oxidoreductase activity"/>
    <property type="evidence" value="ECO:0007669"/>
    <property type="project" value="UniProtKB-KW"/>
</dbReference>
<keyword evidence="1" id="KW-0560">Oxidoreductase</keyword>
<organism evidence="4 5">
    <name type="scientific">Russula ochroleuca</name>
    <dbReference type="NCBI Taxonomy" id="152965"/>
    <lineage>
        <taxon>Eukaryota</taxon>
        <taxon>Fungi</taxon>
        <taxon>Dikarya</taxon>
        <taxon>Basidiomycota</taxon>
        <taxon>Agaricomycotina</taxon>
        <taxon>Agaricomycetes</taxon>
        <taxon>Russulales</taxon>
        <taxon>Russulaceae</taxon>
        <taxon>Russula</taxon>
    </lineage>
</organism>
<dbReference type="PANTHER" id="PTHR43364">
    <property type="entry name" value="NADH-SPECIFIC METHYLGLYOXAL REDUCTASE-RELATED"/>
    <property type="match status" value="1"/>
</dbReference>
<dbReference type="EMBL" id="WHVB01000033">
    <property type="protein sequence ID" value="KAF8468081.1"/>
    <property type="molecule type" value="Genomic_DNA"/>
</dbReference>
<sequence length="401" mass="44560">MSSLWYPPPPPPTNLGRYRTLSPLAGVRVSPLQLGAMSIGDKWQDYGMGSMDKESSFKLLDAYFDAGGNFIDTANNYQDESSEAFIGEWAEKRGIREQLVIATKVTSLTLLSLSWTLRPGQYTSGFKRGQDHITHKITYAGNHAKSLRVSVDASLKKLRTSYIDILYVHWWDWGTSVEEVIDSLNTLVLQGKVLYLGISDSPAWIVSKANQYARDHGKTPFSIYQGNWSILERSFERDIIPMARSEGLALAPWGVLGGGKIRTNAEEARRKETGEKGRTLLNPNWERSPEEKKICDVLEDIAKEVNSDSITAVAIAYHLHKVPYVFPIIGGRKVEQLQQNIAALDISLTPEQVQRIENAVPFNIGFPSNMIGDGSSVSFFLSTTGNVDIVPLTQPITPAKN</sequence>
<name>A0A9P5JWC9_9AGAM</name>
<reference evidence="4" key="1">
    <citation type="submission" date="2019-10" db="EMBL/GenBank/DDBJ databases">
        <authorList>
            <consortium name="DOE Joint Genome Institute"/>
            <person name="Kuo A."/>
            <person name="Miyauchi S."/>
            <person name="Kiss E."/>
            <person name="Drula E."/>
            <person name="Kohler A."/>
            <person name="Sanchez-Garcia M."/>
            <person name="Andreopoulos B."/>
            <person name="Barry K.W."/>
            <person name="Bonito G."/>
            <person name="Buee M."/>
            <person name="Carver A."/>
            <person name="Chen C."/>
            <person name="Cichocki N."/>
            <person name="Clum A."/>
            <person name="Culley D."/>
            <person name="Crous P.W."/>
            <person name="Fauchery L."/>
            <person name="Girlanda M."/>
            <person name="Hayes R."/>
            <person name="Keri Z."/>
            <person name="LaButti K."/>
            <person name="Lipzen A."/>
            <person name="Lombard V."/>
            <person name="Magnuson J."/>
            <person name="Maillard F."/>
            <person name="Morin E."/>
            <person name="Murat C."/>
            <person name="Nolan M."/>
            <person name="Ohm R."/>
            <person name="Pangilinan J."/>
            <person name="Pereira M."/>
            <person name="Perotto S."/>
            <person name="Peter M."/>
            <person name="Riley R."/>
            <person name="Sitrit Y."/>
            <person name="Stielow B."/>
            <person name="Szollosi G."/>
            <person name="Zifcakova L."/>
            <person name="Stursova M."/>
            <person name="Spatafora J.W."/>
            <person name="Tedersoo L."/>
            <person name="Vaario L.-M."/>
            <person name="Yamada A."/>
            <person name="Yan M."/>
            <person name="Wang P."/>
            <person name="Xu J."/>
            <person name="Bruns T."/>
            <person name="Baldrian P."/>
            <person name="Vilgalys R."/>
            <person name="Henrissat B."/>
            <person name="Grigoriev I.V."/>
            <person name="Hibbett D."/>
            <person name="Nagy L.G."/>
            <person name="Martin F.M."/>
        </authorList>
    </citation>
    <scope>NUCLEOTIDE SEQUENCE</scope>
    <source>
        <strain evidence="4">Prilba</strain>
    </source>
</reference>
<gene>
    <name evidence="4" type="ORF">DFH94DRAFT_816758</name>
</gene>
<evidence type="ECO:0000259" key="3">
    <source>
        <dbReference type="Pfam" id="PF00248"/>
    </source>
</evidence>
<dbReference type="AlphaFoldDB" id="A0A9P5JWC9"/>
<dbReference type="InterPro" id="IPR036812">
    <property type="entry name" value="NAD(P)_OxRdtase_dom_sf"/>
</dbReference>
<evidence type="ECO:0000256" key="2">
    <source>
        <dbReference type="ARBA" id="ARBA00038157"/>
    </source>
</evidence>
<dbReference type="Pfam" id="PF00248">
    <property type="entry name" value="Aldo_ket_red"/>
    <property type="match status" value="1"/>
</dbReference>
<evidence type="ECO:0000313" key="4">
    <source>
        <dbReference type="EMBL" id="KAF8468081.1"/>
    </source>
</evidence>
<accession>A0A9P5JWC9</accession>
<keyword evidence="5" id="KW-1185">Reference proteome</keyword>
<comment type="similarity">
    <text evidence="2">Belongs to the aldo/keto reductase family. Aldo/keto reductase 2 subfamily.</text>
</comment>